<evidence type="ECO:0000256" key="1">
    <source>
        <dbReference type="ARBA" id="ARBA00022670"/>
    </source>
</evidence>
<dbReference type="GeneID" id="13013301"/>
<evidence type="ECO:0000256" key="2">
    <source>
        <dbReference type="ARBA" id="ARBA00022801"/>
    </source>
</evidence>
<dbReference type="EMBL" id="CP003531">
    <property type="protein sequence ID" value="AFK51405.1"/>
    <property type="molecule type" value="Genomic_DNA"/>
</dbReference>
<evidence type="ECO:0000313" key="4">
    <source>
        <dbReference type="EMBL" id="AFK51405.1"/>
    </source>
</evidence>
<dbReference type="InterPro" id="IPR051201">
    <property type="entry name" value="Chloro_Bact_Ser_Proteases"/>
</dbReference>
<dbReference type="PANTHER" id="PTHR43343:SF3">
    <property type="entry name" value="PROTEASE DO-LIKE 8, CHLOROPLASTIC"/>
    <property type="match status" value="1"/>
</dbReference>
<gene>
    <name evidence="4" type="ordered locus">TCELL_0982</name>
</gene>
<dbReference type="InterPro" id="IPR009003">
    <property type="entry name" value="Peptidase_S1_PA"/>
</dbReference>
<dbReference type="Proteomes" id="UP000005270">
    <property type="component" value="Chromosome"/>
</dbReference>
<dbReference type="Pfam" id="PF13180">
    <property type="entry name" value="PDZ_2"/>
    <property type="match status" value="1"/>
</dbReference>
<dbReference type="InterPro" id="IPR001940">
    <property type="entry name" value="Peptidase_S1C"/>
</dbReference>
<dbReference type="InterPro" id="IPR036034">
    <property type="entry name" value="PDZ_sf"/>
</dbReference>
<organism evidence="4 5">
    <name type="scientific">Thermogladius calderae (strain DSM 22663 / VKM B-2946 / 1633)</name>
    <dbReference type="NCBI Taxonomy" id="1184251"/>
    <lineage>
        <taxon>Archaea</taxon>
        <taxon>Thermoproteota</taxon>
        <taxon>Thermoprotei</taxon>
        <taxon>Desulfurococcales</taxon>
        <taxon>Desulfurococcaceae</taxon>
        <taxon>Thermogladius</taxon>
    </lineage>
</organism>
<dbReference type="Gene3D" id="2.40.10.120">
    <property type="match status" value="1"/>
</dbReference>
<dbReference type="SMART" id="SM00228">
    <property type="entry name" value="PDZ"/>
    <property type="match status" value="1"/>
</dbReference>
<dbReference type="Gene3D" id="2.30.42.10">
    <property type="match status" value="1"/>
</dbReference>
<dbReference type="OrthoDB" id="350578at2157"/>
<dbReference type="HOGENOM" id="CLU_020120_2_2_2"/>
<feature type="domain" description="PDZ" evidence="3">
    <location>
        <begin position="202"/>
        <end position="269"/>
    </location>
</feature>
<dbReference type="PANTHER" id="PTHR43343">
    <property type="entry name" value="PEPTIDASE S12"/>
    <property type="match status" value="1"/>
</dbReference>
<dbReference type="PROSITE" id="PS50106">
    <property type="entry name" value="PDZ"/>
    <property type="match status" value="1"/>
</dbReference>
<dbReference type="eggNOG" id="arCOG02833">
    <property type="taxonomic scope" value="Archaea"/>
</dbReference>
<dbReference type="AlphaFoldDB" id="I3TF67"/>
<keyword evidence="5" id="KW-1185">Reference proteome</keyword>
<sequence>MRLEELNEEIAGIVERVKDSVITVATEIKVPLLFFGYESLRGFGSGFIVGKGIAVTNAHVVRNASRVAVTFSDGYSHEAGVIAADASRDLALLEVPDYRPPIELGDSRQIRVGEIVLAVGSPLGLFEHSVTMGVVSATGRNIYTEELMLEDLVQTDAAINPGNSGGPLVNLRGQAVGVTTAIVPYAQGIGFAIPINTVKRFILMIERYGRPVRAWIGVYVAPLNPTVAGFYKLGVKKGLIVARVIPGTPAHHSGLRDGDILLEADGRELARTSDLRETVEEAIDRGYVTLKVLRGGRVFEVDVEVLVS</sequence>
<dbReference type="KEGG" id="thg:TCELL_0982"/>
<dbReference type="RefSeq" id="WP_014737655.1">
    <property type="nucleotide sequence ID" value="NC_017954.1"/>
</dbReference>
<dbReference type="SUPFAM" id="SSF50494">
    <property type="entry name" value="Trypsin-like serine proteases"/>
    <property type="match status" value="1"/>
</dbReference>
<keyword evidence="1" id="KW-0645">Protease</keyword>
<dbReference type="PRINTS" id="PR00834">
    <property type="entry name" value="PROTEASES2C"/>
</dbReference>
<dbReference type="STRING" id="1184251.TCELL_0982"/>
<protein>
    <submittedName>
        <fullName evidence="4">Peptidase S1 and S6, chymotrypsin/Hap</fullName>
    </submittedName>
</protein>
<dbReference type="SUPFAM" id="SSF50156">
    <property type="entry name" value="PDZ domain-like"/>
    <property type="match status" value="1"/>
</dbReference>
<proteinExistence type="predicted"/>
<dbReference type="InterPro" id="IPR001478">
    <property type="entry name" value="PDZ"/>
</dbReference>
<dbReference type="GO" id="GO:0004252">
    <property type="term" value="F:serine-type endopeptidase activity"/>
    <property type="evidence" value="ECO:0007669"/>
    <property type="project" value="InterPro"/>
</dbReference>
<dbReference type="GO" id="GO:0006508">
    <property type="term" value="P:proteolysis"/>
    <property type="evidence" value="ECO:0007669"/>
    <property type="project" value="UniProtKB-KW"/>
</dbReference>
<name>I3TF67_THEC1</name>
<dbReference type="InParanoid" id="I3TF67"/>
<keyword evidence="2" id="KW-0378">Hydrolase</keyword>
<dbReference type="FunCoup" id="I3TF67">
    <property type="interactions" value="84"/>
</dbReference>
<reference evidence="4 5" key="1">
    <citation type="journal article" date="2012" name="J. Bacteriol.">
        <title>Complete genome sequence of the hyperthermophilic cellulolytic Crenarchaeon 'Thermogladius cellulolyticus' 1633.</title>
        <authorList>
            <person name="Mardanov A.V."/>
            <person name="Kochetkova T.V."/>
            <person name="Beletsky A.V."/>
            <person name="Bonch-Osmolovskaya E.A."/>
            <person name="Ravin N.V."/>
            <person name="Skryabin K.G."/>
        </authorList>
    </citation>
    <scope>NUCLEOTIDE SEQUENCE [LARGE SCALE GENOMIC DNA]</scope>
    <source>
        <strain evidence="5">DSM 22663 / VKM B-2946 / 1633</strain>
    </source>
</reference>
<evidence type="ECO:0000259" key="3">
    <source>
        <dbReference type="PROSITE" id="PS50106"/>
    </source>
</evidence>
<dbReference type="Pfam" id="PF13365">
    <property type="entry name" value="Trypsin_2"/>
    <property type="match status" value="1"/>
</dbReference>
<accession>I3TF67</accession>
<evidence type="ECO:0000313" key="5">
    <source>
        <dbReference type="Proteomes" id="UP000005270"/>
    </source>
</evidence>